<reference evidence="2" key="1">
    <citation type="submission" date="2016-10" db="EMBL/GenBank/DDBJ databases">
        <authorList>
            <person name="Varghese N."/>
            <person name="Submissions S."/>
        </authorList>
    </citation>
    <scope>NUCLEOTIDE SEQUENCE [LARGE SCALE GENOMIC DNA]</scope>
    <source>
        <strain evidence="2">DSM 17834</strain>
    </source>
</reference>
<accession>A0A1I5QQE0</accession>
<gene>
    <name evidence="1" type="ORF">SAMN05216190_11160</name>
</gene>
<evidence type="ECO:0000313" key="2">
    <source>
        <dbReference type="Proteomes" id="UP000198784"/>
    </source>
</evidence>
<dbReference type="AlphaFoldDB" id="A0A1I5QQE0"/>
<name>A0A1I5QQE0_9PSED</name>
<keyword evidence="2" id="KW-1185">Reference proteome</keyword>
<protein>
    <submittedName>
        <fullName evidence="1">Uncharacterized protein</fullName>
    </submittedName>
</protein>
<evidence type="ECO:0000313" key="1">
    <source>
        <dbReference type="EMBL" id="SFP48320.1"/>
    </source>
</evidence>
<dbReference type="Proteomes" id="UP000198784">
    <property type="component" value="Unassembled WGS sequence"/>
</dbReference>
<sequence>MPAMRFAGMARSCRSLCGLNLSINNELFQFDKSQLTLGNLLLNTVGISTTLPSL</sequence>
<organism evidence="1 2">
    <name type="scientific">Pseudomonas borbori</name>
    <dbReference type="NCBI Taxonomy" id="289003"/>
    <lineage>
        <taxon>Bacteria</taxon>
        <taxon>Pseudomonadati</taxon>
        <taxon>Pseudomonadota</taxon>
        <taxon>Gammaproteobacteria</taxon>
        <taxon>Pseudomonadales</taxon>
        <taxon>Pseudomonadaceae</taxon>
        <taxon>Pseudomonas</taxon>
    </lineage>
</organism>
<proteinExistence type="predicted"/>
<dbReference type="EMBL" id="FOWX01000011">
    <property type="protein sequence ID" value="SFP48320.1"/>
    <property type="molecule type" value="Genomic_DNA"/>
</dbReference>